<reference evidence="1" key="1">
    <citation type="submission" date="2022-07" db="EMBL/GenBank/DDBJ databases">
        <title>Fungi with potential for degradation of polypropylene.</title>
        <authorList>
            <person name="Gostincar C."/>
        </authorList>
    </citation>
    <scope>NUCLEOTIDE SEQUENCE</scope>
    <source>
        <strain evidence="1">EXF-13308</strain>
    </source>
</reference>
<sequence length="300" mass="33956">MSKQNLLLCFDAFGTLFWPKRPVTQQYGEIARQCGLRGFTDEQLQNSFRQAFKAQAKAHPNYGKVTGMGATAWWTNVIHDTFRPLAAQDQTPLEELAQRLLHRFSSHEGYSIDPSVPSLLRSLKEHHAKDFDKVVIGVITNSDDRVPGILSSFGIRVSPLRYGTRLDRSALGPEASYEVDFHCMSYDVGFEKPDERIFRAAEEMLREVLETQTGRPLEDSDLQAWRKVYVGDDYEKDVLGARNAGWNAVLFEEGRRSPNKDIDTLEEYSTKAPSVVLADKKILGVRSVKALVDWLLSRSS</sequence>
<name>A0AA38RIT5_9PEZI</name>
<dbReference type="Proteomes" id="UP001174694">
    <property type="component" value="Unassembled WGS sequence"/>
</dbReference>
<dbReference type="GO" id="GO:0005634">
    <property type="term" value="C:nucleus"/>
    <property type="evidence" value="ECO:0007669"/>
    <property type="project" value="TreeGrafter"/>
</dbReference>
<keyword evidence="2" id="KW-1185">Reference proteome</keyword>
<dbReference type="AlphaFoldDB" id="A0AA38RIT5"/>
<dbReference type="InterPro" id="IPR051828">
    <property type="entry name" value="HAD-like_hydrolase_domain"/>
</dbReference>
<accession>A0AA38RIT5</accession>
<protein>
    <submittedName>
        <fullName evidence="1">Haloacid dehalogenase protein</fullName>
    </submittedName>
</protein>
<dbReference type="Pfam" id="PF00702">
    <property type="entry name" value="Hydrolase"/>
    <property type="match status" value="1"/>
</dbReference>
<dbReference type="InterPro" id="IPR036412">
    <property type="entry name" value="HAD-like_sf"/>
</dbReference>
<evidence type="ECO:0000313" key="2">
    <source>
        <dbReference type="Proteomes" id="UP001174694"/>
    </source>
</evidence>
<dbReference type="Gene3D" id="1.10.150.720">
    <property type="entry name" value="Haloacid dehalogenase-like hydrolase"/>
    <property type="match status" value="1"/>
</dbReference>
<dbReference type="PANTHER" id="PTHR46191:SF2">
    <property type="entry name" value="HALOACID DEHALOGENASE-LIKE HYDROLASE DOMAIN-CONTAINING PROTEIN 3"/>
    <property type="match status" value="1"/>
</dbReference>
<evidence type="ECO:0000313" key="1">
    <source>
        <dbReference type="EMBL" id="KAJ9131607.1"/>
    </source>
</evidence>
<dbReference type="PANTHER" id="PTHR46191">
    <property type="match status" value="1"/>
</dbReference>
<dbReference type="InterPro" id="IPR044924">
    <property type="entry name" value="HAD-SF_hydro_IA_REG-2-like_cap"/>
</dbReference>
<dbReference type="SUPFAM" id="SSF56784">
    <property type="entry name" value="HAD-like"/>
    <property type="match status" value="1"/>
</dbReference>
<organism evidence="1 2">
    <name type="scientific">Pleurostoma richardsiae</name>
    <dbReference type="NCBI Taxonomy" id="41990"/>
    <lineage>
        <taxon>Eukaryota</taxon>
        <taxon>Fungi</taxon>
        <taxon>Dikarya</taxon>
        <taxon>Ascomycota</taxon>
        <taxon>Pezizomycotina</taxon>
        <taxon>Sordariomycetes</taxon>
        <taxon>Sordariomycetidae</taxon>
        <taxon>Calosphaeriales</taxon>
        <taxon>Pleurostomataceae</taxon>
        <taxon>Pleurostoma</taxon>
    </lineage>
</organism>
<dbReference type="Gene3D" id="3.40.50.1000">
    <property type="entry name" value="HAD superfamily/HAD-like"/>
    <property type="match status" value="1"/>
</dbReference>
<gene>
    <name evidence="1" type="ORF">NKR23_g11678</name>
</gene>
<dbReference type="EMBL" id="JANBVO010000066">
    <property type="protein sequence ID" value="KAJ9131607.1"/>
    <property type="molecule type" value="Genomic_DNA"/>
</dbReference>
<comment type="caution">
    <text evidence="1">The sequence shown here is derived from an EMBL/GenBank/DDBJ whole genome shotgun (WGS) entry which is preliminary data.</text>
</comment>
<proteinExistence type="predicted"/>
<dbReference type="InterPro" id="IPR023214">
    <property type="entry name" value="HAD_sf"/>
</dbReference>